<dbReference type="GO" id="GO:0005886">
    <property type="term" value="C:plasma membrane"/>
    <property type="evidence" value="ECO:0007669"/>
    <property type="project" value="UniProtKB-SubCell"/>
</dbReference>
<evidence type="ECO:0000256" key="5">
    <source>
        <dbReference type="ARBA" id="ARBA00022692"/>
    </source>
</evidence>
<organism evidence="9 10">
    <name type="scientific">Parasutterella excrementihominis</name>
    <dbReference type="NCBI Taxonomy" id="487175"/>
    <lineage>
        <taxon>Bacteria</taxon>
        <taxon>Pseudomonadati</taxon>
        <taxon>Pseudomonadota</taxon>
        <taxon>Betaproteobacteria</taxon>
        <taxon>Burkholderiales</taxon>
        <taxon>Sutterellaceae</taxon>
        <taxon>Parasutterella</taxon>
    </lineage>
</organism>
<evidence type="ECO:0000256" key="1">
    <source>
        <dbReference type="ARBA" id="ARBA00004651"/>
    </source>
</evidence>
<evidence type="ECO:0000256" key="4">
    <source>
        <dbReference type="ARBA" id="ARBA00022475"/>
    </source>
</evidence>
<dbReference type="PANTHER" id="PTHR30445:SF3">
    <property type="entry name" value="TRANSPORT PROTEIN YIDE-RELATED"/>
    <property type="match status" value="1"/>
</dbReference>
<proteinExistence type="inferred from homology"/>
<dbReference type="AlphaFoldDB" id="A0A6L6N2I2"/>
<evidence type="ECO:0000259" key="8">
    <source>
        <dbReference type="PROSITE" id="PS51202"/>
    </source>
</evidence>
<sequence>MDWLVSLWSDSNSVGHILLVYAIVITVGLLLGRIKIFGISLGVTFVLFAGLAAGYFGFTVNTTVLHFLRDFGLILFVFFIGLQVGPSFFSSFRSGGVQLNLLTLLAVFLSLAVTVGLYFAFSDTVSLPQMLGVYFGAVTNTPGLGATQEALNMLDYKGEDIAVAYACAYPLAVVAIIATSICLRFIFRIDLKEEDRMWEESEKENNEAPIFFHVKVTNAALEGKQLEQLRNFIGRPFICSRLLHDGTIISPHAKDTVHVGDVMRIVASAENKDAITVFCGSEDKDVDLATESSPITARNIRVTRSAMNGLTVHDLHLSRYDGVNITRIFRAGMTLFPYPHLRFQIGDVVYCVGPERSIRRLADKLGNQEKKLDHPNLISIFLGIAVGILFGSLPIAIPGMPVPLKLGLAGGPLIVAILLGYYGPNFKLITYTTASANLMLREMGIALFLASVGLAAGRPFVDAILEGNGLLYAFLGLFITIIPLVVIGSIARKVYKMNYHSIVGMIAGATTDPPTLAYASTLTEKNVSAVAYSTVYPLAMFLRILSGQFVLLILWQYVS</sequence>
<dbReference type="PANTHER" id="PTHR30445">
    <property type="entry name" value="K(+)_H(+) ANTIPORTER SUBUNIT KHTT"/>
    <property type="match status" value="1"/>
</dbReference>
<dbReference type="Pfam" id="PF06826">
    <property type="entry name" value="Asp-Al_Ex"/>
    <property type="match status" value="2"/>
</dbReference>
<name>A0A6L6N2I2_9BURK</name>
<comment type="similarity">
    <text evidence="2">Belongs to the AAE transporter (TC 2.A.81) family.</text>
</comment>
<accession>A0A6L6N2I2</accession>
<keyword evidence="6" id="KW-1133">Transmembrane helix</keyword>
<dbReference type="GO" id="GO:0006813">
    <property type="term" value="P:potassium ion transport"/>
    <property type="evidence" value="ECO:0007669"/>
    <property type="project" value="InterPro"/>
</dbReference>
<evidence type="ECO:0000256" key="2">
    <source>
        <dbReference type="ARBA" id="ARBA00009854"/>
    </source>
</evidence>
<dbReference type="Gene3D" id="3.30.70.1450">
    <property type="entry name" value="Regulator of K+ conductance, C-terminal domain"/>
    <property type="match status" value="1"/>
</dbReference>
<feature type="domain" description="RCK C-terminal" evidence="8">
    <location>
        <begin position="283"/>
        <end position="367"/>
    </location>
</feature>
<evidence type="ECO:0000256" key="3">
    <source>
        <dbReference type="ARBA" id="ARBA00022448"/>
    </source>
</evidence>
<evidence type="ECO:0000313" key="9">
    <source>
        <dbReference type="EMBL" id="MTU42075.1"/>
    </source>
</evidence>
<dbReference type="InterPro" id="IPR036721">
    <property type="entry name" value="RCK_C_sf"/>
</dbReference>
<dbReference type="NCBIfam" id="TIGR01625">
    <property type="entry name" value="YidE_YbjL_dupl"/>
    <property type="match status" value="2"/>
</dbReference>
<dbReference type="NCBIfam" id="NF003007">
    <property type="entry name" value="PRK03818.1"/>
    <property type="match status" value="1"/>
</dbReference>
<dbReference type="SUPFAM" id="SSF116726">
    <property type="entry name" value="TrkA C-terminal domain-like"/>
    <property type="match status" value="1"/>
</dbReference>
<evidence type="ECO:0000256" key="6">
    <source>
        <dbReference type="ARBA" id="ARBA00022989"/>
    </source>
</evidence>
<gene>
    <name evidence="9" type="ORF">GMD42_00200</name>
</gene>
<reference evidence="9 10" key="1">
    <citation type="journal article" date="2019" name="Nat. Med.">
        <title>A library of human gut bacterial isolates paired with longitudinal multiomics data enables mechanistic microbiome research.</title>
        <authorList>
            <person name="Poyet M."/>
            <person name="Groussin M."/>
            <person name="Gibbons S.M."/>
            <person name="Avila-Pacheco J."/>
            <person name="Jiang X."/>
            <person name="Kearney S.M."/>
            <person name="Perrotta A.R."/>
            <person name="Berdy B."/>
            <person name="Zhao S."/>
            <person name="Lieberman T.D."/>
            <person name="Swanson P.K."/>
            <person name="Smith M."/>
            <person name="Roesemann S."/>
            <person name="Alexander J.E."/>
            <person name="Rich S.A."/>
            <person name="Livny J."/>
            <person name="Vlamakis H."/>
            <person name="Clish C."/>
            <person name="Bullock K."/>
            <person name="Deik A."/>
            <person name="Scott J."/>
            <person name="Pierce K.A."/>
            <person name="Xavier R.J."/>
            <person name="Alm E.J."/>
        </authorList>
    </citation>
    <scope>NUCLEOTIDE SEQUENCE [LARGE SCALE GENOMIC DNA]</scope>
    <source>
        <strain evidence="9 10">BIOML-A2</strain>
    </source>
</reference>
<dbReference type="InterPro" id="IPR006037">
    <property type="entry name" value="RCK_C"/>
</dbReference>
<dbReference type="InterPro" id="IPR050144">
    <property type="entry name" value="AAE_transporter"/>
</dbReference>
<keyword evidence="4" id="KW-1003">Cell membrane</keyword>
<dbReference type="PROSITE" id="PS51202">
    <property type="entry name" value="RCK_C"/>
    <property type="match status" value="1"/>
</dbReference>
<evidence type="ECO:0000313" key="10">
    <source>
        <dbReference type="Proteomes" id="UP000462362"/>
    </source>
</evidence>
<dbReference type="GO" id="GO:0008324">
    <property type="term" value="F:monoatomic cation transmembrane transporter activity"/>
    <property type="evidence" value="ECO:0007669"/>
    <property type="project" value="InterPro"/>
</dbReference>
<dbReference type="GeneID" id="43349482"/>
<dbReference type="InterPro" id="IPR006512">
    <property type="entry name" value="YidE_YbjL"/>
</dbReference>
<protein>
    <submittedName>
        <fullName evidence="9">Putative transporter</fullName>
    </submittedName>
</protein>
<keyword evidence="3" id="KW-0813">Transport</keyword>
<keyword evidence="5" id="KW-0812">Transmembrane</keyword>
<keyword evidence="7" id="KW-0472">Membrane</keyword>
<comment type="caution">
    <text evidence="9">The sequence shown here is derived from an EMBL/GenBank/DDBJ whole genome shotgun (WGS) entry which is preliminary data.</text>
</comment>
<dbReference type="EMBL" id="WNCL01000001">
    <property type="protein sequence ID" value="MTU42075.1"/>
    <property type="molecule type" value="Genomic_DNA"/>
</dbReference>
<comment type="subcellular location">
    <subcellularLocation>
        <location evidence="1">Cell membrane</location>
        <topology evidence="1">Multi-pass membrane protein</topology>
    </subcellularLocation>
</comment>
<evidence type="ECO:0000256" key="7">
    <source>
        <dbReference type="ARBA" id="ARBA00023136"/>
    </source>
</evidence>
<dbReference type="Proteomes" id="UP000462362">
    <property type="component" value="Unassembled WGS sequence"/>
</dbReference>
<dbReference type="RefSeq" id="WP_008810757.1">
    <property type="nucleotide sequence ID" value="NZ_CAJUON010000004.1"/>
</dbReference>